<accession>A0A2A4T2Y5</accession>
<dbReference type="Proteomes" id="UP000218113">
    <property type="component" value="Unassembled WGS sequence"/>
</dbReference>
<gene>
    <name evidence="1" type="ORF">COB67_07460</name>
</gene>
<dbReference type="Gene3D" id="1.10.3680.10">
    <property type="entry name" value="TerB-like"/>
    <property type="match status" value="2"/>
</dbReference>
<evidence type="ECO:0000313" key="1">
    <source>
        <dbReference type="EMBL" id="PCI27923.1"/>
    </source>
</evidence>
<dbReference type="EMBL" id="NVSR01000045">
    <property type="protein sequence ID" value="PCI27923.1"/>
    <property type="molecule type" value="Genomic_DNA"/>
</dbReference>
<dbReference type="InterPro" id="IPR029024">
    <property type="entry name" value="TerB-like"/>
</dbReference>
<evidence type="ECO:0008006" key="3">
    <source>
        <dbReference type="Google" id="ProtNLM"/>
    </source>
</evidence>
<evidence type="ECO:0000313" key="2">
    <source>
        <dbReference type="Proteomes" id="UP000218113"/>
    </source>
</evidence>
<reference evidence="2" key="1">
    <citation type="submission" date="2017-08" db="EMBL/GenBank/DDBJ databases">
        <title>A dynamic microbial community with high functional redundancy inhabits the cold, oxic subseafloor aquifer.</title>
        <authorList>
            <person name="Tully B.J."/>
            <person name="Wheat C.G."/>
            <person name="Glazer B.T."/>
            <person name="Huber J.A."/>
        </authorList>
    </citation>
    <scope>NUCLEOTIDE SEQUENCE [LARGE SCALE GENOMIC DNA]</scope>
</reference>
<protein>
    <recommendedName>
        <fullName evidence="3">TerB family tellurite resistance protein</fullName>
    </recommendedName>
</protein>
<dbReference type="CDD" id="cd07177">
    <property type="entry name" value="terB_like"/>
    <property type="match status" value="1"/>
</dbReference>
<sequence>MLPIQSLTLAQRNWYARMVVAAILADGQISQPETEFIKQIAGFVSDPIEKQELLKCIATKSSPAITKPSGMLPEMLAATFIELSLILISDLEFTATEQKFLNDLGVLYGFTKNYYQQLLSWVEEGLAWKHGQYLLVALSGDKNGLQVPLVELNQKQRMWYAQTLISTIMLDGQLEVGEVSFLKMAVSFVDNPQLKNRLINYISNRDRPPLEKPPQVSKSILIRIFIEVMLIVSADETLEYREIVHLQRLSELCGFSKELYERLIGWCQQGIQWKQSKNPLIAHCQIRQDLAAKGYVTFAREKQESPKLMVFSRDDATAGSQQLSTEYTQFREERAVEQEVAPEKKEIPINNSVIQTKLKCFVCSSTQEFNLFLLKSHSQQVKTNIFGIPTYLRQNPGYDYIDYNHCKVTICPTCFFASTQKGLFRKDEKVPTPTSLNHVDLYNHWLERLEKSKAPFGNRVGEISSHRRSLAVIIKSYQMAIKSSDLLAEFNHSVEQTWHSVMLKLTMAEVLMKQKKRKQAEQVLRQIRIQARELFETVSSNQISFRSGRLLFLTALYFKESRTAKDFYEFFCEIRKKRFEGLTQEEQKLFKRIFGEIKRALENREHYSREYLQGFHLK</sequence>
<dbReference type="SUPFAM" id="SSF158682">
    <property type="entry name" value="TerB-like"/>
    <property type="match status" value="2"/>
</dbReference>
<comment type="caution">
    <text evidence="1">The sequence shown here is derived from an EMBL/GenBank/DDBJ whole genome shotgun (WGS) entry which is preliminary data.</text>
</comment>
<organism evidence="1 2">
    <name type="scientific">SAR324 cluster bacterium</name>
    <dbReference type="NCBI Taxonomy" id="2024889"/>
    <lineage>
        <taxon>Bacteria</taxon>
        <taxon>Deltaproteobacteria</taxon>
        <taxon>SAR324 cluster</taxon>
    </lineage>
</organism>
<proteinExistence type="predicted"/>
<name>A0A2A4T2Y5_9DELT</name>
<dbReference type="AlphaFoldDB" id="A0A2A4T2Y5"/>